<evidence type="ECO:0000313" key="3">
    <source>
        <dbReference type="Proteomes" id="UP000053647"/>
    </source>
</evidence>
<feature type="domain" description="Tc1-like transposase DDE" evidence="1">
    <location>
        <begin position="1"/>
        <end position="48"/>
    </location>
</feature>
<dbReference type="HOGENOM" id="CLU_033666_12_4_1"/>
<feature type="non-terminal residue" evidence="2">
    <location>
        <position position="70"/>
    </location>
</feature>
<protein>
    <recommendedName>
        <fullName evidence="1">Tc1-like transposase DDE domain-containing protein</fullName>
    </recommendedName>
</protein>
<accession>A0A0C9T435</accession>
<dbReference type="Proteomes" id="UP000053647">
    <property type="component" value="Unassembled WGS sequence"/>
</dbReference>
<sequence>DNDPKHTSRKAENWFEDHDYEVMVWPAQPPDLNPIEHLWFILKRRLAEYPEPPKGIAELWERVEREWERI</sequence>
<dbReference type="GO" id="GO:0003676">
    <property type="term" value="F:nucleic acid binding"/>
    <property type="evidence" value="ECO:0007669"/>
    <property type="project" value="InterPro"/>
</dbReference>
<reference evidence="3" key="2">
    <citation type="submission" date="2015-01" db="EMBL/GenBank/DDBJ databases">
        <title>Evolutionary Origins and Diversification of the Mycorrhizal Mutualists.</title>
        <authorList>
            <consortium name="DOE Joint Genome Institute"/>
            <consortium name="Mycorrhizal Genomics Consortium"/>
            <person name="Kohler A."/>
            <person name="Kuo A."/>
            <person name="Nagy L.G."/>
            <person name="Floudas D."/>
            <person name="Copeland A."/>
            <person name="Barry K.W."/>
            <person name="Cichocki N."/>
            <person name="Veneault-Fourrey C."/>
            <person name="LaButti K."/>
            <person name="Lindquist E.A."/>
            <person name="Lipzen A."/>
            <person name="Lundell T."/>
            <person name="Morin E."/>
            <person name="Murat C."/>
            <person name="Riley R."/>
            <person name="Ohm R."/>
            <person name="Sun H."/>
            <person name="Tunlid A."/>
            <person name="Henrissat B."/>
            <person name="Grigoriev I.V."/>
            <person name="Hibbett D.S."/>
            <person name="Martin F."/>
        </authorList>
    </citation>
    <scope>NUCLEOTIDE SEQUENCE [LARGE SCALE GENOMIC DNA]</scope>
    <source>
        <strain evidence="3">ATCC 200175</strain>
    </source>
</reference>
<keyword evidence="3" id="KW-1185">Reference proteome</keyword>
<proteinExistence type="predicted"/>
<dbReference type="Gene3D" id="3.30.420.10">
    <property type="entry name" value="Ribonuclease H-like superfamily/Ribonuclease H"/>
    <property type="match status" value="1"/>
</dbReference>
<feature type="non-terminal residue" evidence="2">
    <location>
        <position position="1"/>
    </location>
</feature>
<gene>
    <name evidence="2" type="ORF">PAXINDRAFT_36962</name>
</gene>
<dbReference type="OrthoDB" id="3242359at2759"/>
<dbReference type="AlphaFoldDB" id="A0A0C9T435"/>
<dbReference type="Pfam" id="PF13358">
    <property type="entry name" value="DDE_3"/>
    <property type="match status" value="1"/>
</dbReference>
<dbReference type="EMBL" id="KN819407">
    <property type="protein sequence ID" value="KIJ10405.1"/>
    <property type="molecule type" value="Genomic_DNA"/>
</dbReference>
<evidence type="ECO:0000259" key="1">
    <source>
        <dbReference type="Pfam" id="PF13358"/>
    </source>
</evidence>
<name>A0A0C9T435_PAXIN</name>
<evidence type="ECO:0000313" key="2">
    <source>
        <dbReference type="EMBL" id="KIJ10405.1"/>
    </source>
</evidence>
<dbReference type="InterPro" id="IPR036397">
    <property type="entry name" value="RNaseH_sf"/>
</dbReference>
<reference evidence="2 3" key="1">
    <citation type="submission" date="2014-06" db="EMBL/GenBank/DDBJ databases">
        <authorList>
            <consortium name="DOE Joint Genome Institute"/>
            <person name="Kuo A."/>
            <person name="Kohler A."/>
            <person name="Nagy L.G."/>
            <person name="Floudas D."/>
            <person name="Copeland A."/>
            <person name="Barry K.W."/>
            <person name="Cichocki N."/>
            <person name="Veneault-Fourrey C."/>
            <person name="LaButti K."/>
            <person name="Lindquist E.A."/>
            <person name="Lipzen A."/>
            <person name="Lundell T."/>
            <person name="Morin E."/>
            <person name="Murat C."/>
            <person name="Sun H."/>
            <person name="Tunlid A."/>
            <person name="Henrissat B."/>
            <person name="Grigoriev I.V."/>
            <person name="Hibbett D.S."/>
            <person name="Martin F."/>
            <person name="Nordberg H.P."/>
            <person name="Cantor M.N."/>
            <person name="Hua S.X."/>
        </authorList>
    </citation>
    <scope>NUCLEOTIDE SEQUENCE [LARGE SCALE GENOMIC DNA]</scope>
    <source>
        <strain evidence="2 3">ATCC 200175</strain>
    </source>
</reference>
<dbReference type="InterPro" id="IPR038717">
    <property type="entry name" value="Tc1-like_DDE_dom"/>
</dbReference>
<organism evidence="2 3">
    <name type="scientific">Paxillus involutus ATCC 200175</name>
    <dbReference type="NCBI Taxonomy" id="664439"/>
    <lineage>
        <taxon>Eukaryota</taxon>
        <taxon>Fungi</taxon>
        <taxon>Dikarya</taxon>
        <taxon>Basidiomycota</taxon>
        <taxon>Agaricomycotina</taxon>
        <taxon>Agaricomycetes</taxon>
        <taxon>Agaricomycetidae</taxon>
        <taxon>Boletales</taxon>
        <taxon>Paxilineae</taxon>
        <taxon>Paxillaceae</taxon>
        <taxon>Paxillus</taxon>
    </lineage>
</organism>